<dbReference type="Gene3D" id="1.10.260.40">
    <property type="entry name" value="lambda repressor-like DNA-binding domains"/>
    <property type="match status" value="1"/>
</dbReference>
<dbReference type="Proteomes" id="UP000594121">
    <property type="component" value="Chromosome"/>
</dbReference>
<keyword evidence="3 4" id="KW-0804">Transcription</keyword>
<dbReference type="InterPro" id="IPR059051">
    <property type="entry name" value="MTH_967_PDDEXK"/>
</dbReference>
<evidence type="ECO:0000256" key="3">
    <source>
        <dbReference type="ARBA" id="ARBA00023163"/>
    </source>
</evidence>
<dbReference type="SMART" id="SM00530">
    <property type="entry name" value="HTH_XRE"/>
    <property type="match status" value="1"/>
</dbReference>
<dbReference type="GO" id="GO:0003677">
    <property type="term" value="F:DNA binding"/>
    <property type="evidence" value="ECO:0007669"/>
    <property type="project" value="UniProtKB-KW"/>
</dbReference>
<evidence type="ECO:0000313" key="7">
    <source>
        <dbReference type="Proteomes" id="UP000594121"/>
    </source>
</evidence>
<keyword evidence="7" id="KW-1185">Reference proteome</keyword>
<dbReference type="InterPro" id="IPR020886">
    <property type="entry name" value="MTH_967-like"/>
</dbReference>
<keyword evidence="2 4" id="KW-0238">DNA-binding</keyword>
<protein>
    <recommendedName>
        <fullName evidence="4">Putative HTH-type transcriptional regulatory protein IG193_05595</fullName>
    </recommendedName>
</protein>
<dbReference type="InterPro" id="IPR010982">
    <property type="entry name" value="Lambda_DNA-bd_dom_sf"/>
</dbReference>
<keyword evidence="1 4" id="KW-0805">Transcription regulation</keyword>
<evidence type="ECO:0000256" key="2">
    <source>
        <dbReference type="ARBA" id="ARBA00023125"/>
    </source>
</evidence>
<dbReference type="Pfam" id="PF01381">
    <property type="entry name" value="HTH_3"/>
    <property type="match status" value="1"/>
</dbReference>
<accession>A0A7L9FGV9</accession>
<proteinExistence type="inferred from homology"/>
<dbReference type="InterPro" id="IPR001387">
    <property type="entry name" value="Cro/C1-type_HTH"/>
</dbReference>
<gene>
    <name evidence="6" type="ORF">IG193_05595</name>
</gene>
<dbReference type="CDD" id="cd00093">
    <property type="entry name" value="HTH_XRE"/>
    <property type="match status" value="1"/>
</dbReference>
<dbReference type="KEGG" id="thel:IG193_05595"/>
<evidence type="ECO:0000256" key="1">
    <source>
        <dbReference type="ARBA" id="ARBA00023015"/>
    </source>
</evidence>
<feature type="domain" description="HTH cro/C1-type" evidence="5">
    <location>
        <begin position="110"/>
        <end position="158"/>
    </location>
</feature>
<dbReference type="HAMAP" id="MF_00584">
    <property type="entry name" value="HTH_type_cro_C1"/>
    <property type="match status" value="1"/>
</dbReference>
<dbReference type="InParanoid" id="A0A7L9FGV9"/>
<reference evidence="6 7" key="1">
    <citation type="submission" date="2020-10" db="EMBL/GenBank/DDBJ databases">
        <title>Thermofilum lucidum 3507LT sp. nov. a novel member of Thermofilaceae family isolated from Chile hot spring, and proposal of description order Thermofilales.</title>
        <authorList>
            <person name="Zayulina K.S."/>
            <person name="Elcheninov A.G."/>
            <person name="Toshchakov S.V."/>
            <person name="Kublanov I.V."/>
        </authorList>
    </citation>
    <scope>NUCLEOTIDE SEQUENCE [LARGE SCALE GENOMIC DNA]</scope>
    <source>
        <strain evidence="6 7">3507LT</strain>
    </source>
</reference>
<evidence type="ECO:0000313" key="6">
    <source>
        <dbReference type="EMBL" id="QOJ78243.1"/>
    </source>
</evidence>
<name>A0A7L9FGV9_9CREN</name>
<dbReference type="PROSITE" id="PS50943">
    <property type="entry name" value="HTH_CROC1"/>
    <property type="match status" value="1"/>
</dbReference>
<dbReference type="GO" id="GO:0003700">
    <property type="term" value="F:DNA-binding transcription factor activity"/>
    <property type="evidence" value="ECO:0007669"/>
    <property type="project" value="UniProtKB-UniRule"/>
</dbReference>
<dbReference type="FunCoup" id="A0A7L9FGV9">
    <property type="interactions" value="1"/>
</dbReference>
<dbReference type="SUPFAM" id="SSF47413">
    <property type="entry name" value="lambda repressor-like DNA-binding domains"/>
    <property type="match status" value="1"/>
</dbReference>
<organism evidence="6 7">
    <name type="scientific">Infirmifilum lucidum</name>
    <dbReference type="NCBI Taxonomy" id="2776706"/>
    <lineage>
        <taxon>Archaea</taxon>
        <taxon>Thermoproteota</taxon>
        <taxon>Thermoprotei</taxon>
        <taxon>Thermofilales</taxon>
        <taxon>Thermofilaceae</taxon>
        <taxon>Infirmifilum</taxon>
    </lineage>
</organism>
<evidence type="ECO:0000256" key="4">
    <source>
        <dbReference type="HAMAP-Rule" id="MF_00584"/>
    </source>
</evidence>
<dbReference type="AlphaFoldDB" id="A0A7L9FGV9"/>
<dbReference type="Pfam" id="PF26553">
    <property type="entry name" value="PDDEXK_19"/>
    <property type="match status" value="1"/>
</dbReference>
<sequence length="294" mass="33101">MKLPKREYCLDRVITFRNETVVAKEVDDVAELSPSIANTLKSVASFLDALPVVLTERMFGEKLEENIVYSRHGLPVVDQETLNTIISGARVPLIYSSHGGVYVKIKGSKFRELREKMGISRGELARKIGVSNKAVINYEEGESDVSLDVASRLEEIFGDEIFEEASMEALKKVFGGKMKVSRIEPRDALIKSVVQELRNRGFENFVFTRAPFDAGVKYIGENIRVKVALKKDPTSEEVKVAAMVSKNTRTRLVVLSTERVVDRFENSSLVYVYARDTGKVRDLILGFLKREEES</sequence>
<dbReference type="EMBL" id="CP062310">
    <property type="protein sequence ID" value="QOJ78243.1"/>
    <property type="molecule type" value="Genomic_DNA"/>
</dbReference>
<evidence type="ECO:0000259" key="5">
    <source>
        <dbReference type="PROSITE" id="PS50943"/>
    </source>
</evidence>